<feature type="transmembrane region" description="Helical" evidence="1">
    <location>
        <begin position="37"/>
        <end position="58"/>
    </location>
</feature>
<feature type="transmembrane region" description="Helical" evidence="1">
    <location>
        <begin position="106"/>
        <end position="124"/>
    </location>
</feature>
<keyword evidence="1" id="KW-1133">Transmembrane helix</keyword>
<name>A0A6C0JIG6_9ZZZZ</name>
<keyword evidence="1" id="KW-0472">Membrane</keyword>
<accession>A0A6C0JIG6</accession>
<evidence type="ECO:0000313" key="2">
    <source>
        <dbReference type="EMBL" id="QHU05615.1"/>
    </source>
</evidence>
<dbReference type="AlphaFoldDB" id="A0A6C0JIG6"/>
<sequence>MSGGLFPGYPFTLNIKCIIFSVIIMVIYTFRPPVLSLIPSLSIYFIIFVVSYVALAWYDYYYACSQLPLQKSSTGLTDYLKPKVYEPEKQVGHMFSEKEINKNNKTIYALHLLVIVPIILYIGIKNKKTPKEAFYLLIVLAAFTAVYHGFRLLSVIHI</sequence>
<keyword evidence="1" id="KW-0812">Transmembrane</keyword>
<dbReference type="EMBL" id="MN740417">
    <property type="protein sequence ID" value="QHU05615.1"/>
    <property type="molecule type" value="Genomic_DNA"/>
</dbReference>
<feature type="transmembrane region" description="Helical" evidence="1">
    <location>
        <begin position="12"/>
        <end position="30"/>
    </location>
</feature>
<proteinExistence type="predicted"/>
<feature type="transmembrane region" description="Helical" evidence="1">
    <location>
        <begin position="133"/>
        <end position="150"/>
    </location>
</feature>
<reference evidence="2" key="1">
    <citation type="journal article" date="2020" name="Nature">
        <title>Giant virus diversity and host interactions through global metagenomics.</title>
        <authorList>
            <person name="Schulz F."/>
            <person name="Roux S."/>
            <person name="Paez-Espino D."/>
            <person name="Jungbluth S."/>
            <person name="Walsh D.A."/>
            <person name="Denef V.J."/>
            <person name="McMahon K.D."/>
            <person name="Konstantinidis K.T."/>
            <person name="Eloe-Fadrosh E.A."/>
            <person name="Kyrpides N.C."/>
            <person name="Woyke T."/>
        </authorList>
    </citation>
    <scope>NUCLEOTIDE SEQUENCE</scope>
    <source>
        <strain evidence="2">GVMAG-M-3300027736-24</strain>
    </source>
</reference>
<organism evidence="2">
    <name type="scientific">viral metagenome</name>
    <dbReference type="NCBI Taxonomy" id="1070528"/>
    <lineage>
        <taxon>unclassified sequences</taxon>
        <taxon>metagenomes</taxon>
        <taxon>organismal metagenomes</taxon>
    </lineage>
</organism>
<evidence type="ECO:0000256" key="1">
    <source>
        <dbReference type="SAM" id="Phobius"/>
    </source>
</evidence>
<protein>
    <submittedName>
        <fullName evidence="2">Uncharacterized protein</fullName>
    </submittedName>
</protein>